<keyword evidence="9" id="KW-1015">Disulfide bond</keyword>
<comment type="catalytic activity">
    <reaction evidence="16">
        <text>[thioredoxin]-dithiol + NADP(+) = [thioredoxin]-disulfide + NADPH + H(+)</text>
        <dbReference type="Rhea" id="RHEA:20345"/>
        <dbReference type="Rhea" id="RHEA-COMP:10698"/>
        <dbReference type="Rhea" id="RHEA-COMP:10700"/>
        <dbReference type="ChEBI" id="CHEBI:15378"/>
        <dbReference type="ChEBI" id="CHEBI:29950"/>
        <dbReference type="ChEBI" id="CHEBI:50058"/>
        <dbReference type="ChEBI" id="CHEBI:57783"/>
        <dbReference type="ChEBI" id="CHEBI:58349"/>
        <dbReference type="EC" id="1.8.1.9"/>
    </reaction>
    <physiologicalReaction direction="right-to-left" evidence="16">
        <dbReference type="Rhea" id="RHEA:20347"/>
    </physiologicalReaction>
</comment>
<dbReference type="NCBIfam" id="TIGR01438">
    <property type="entry name" value="TGR"/>
    <property type="match status" value="1"/>
</dbReference>
<dbReference type="GO" id="GO:0004791">
    <property type="term" value="F:thioredoxin-disulfide reductase (NADPH) activity"/>
    <property type="evidence" value="ECO:0007669"/>
    <property type="project" value="UniProtKB-EC"/>
</dbReference>
<comment type="catalytic activity">
    <reaction evidence="17">
        <text>H2O2 + NADPH + H(+) = NADP(+) + 2 H2O</text>
        <dbReference type="Rhea" id="RHEA:15173"/>
        <dbReference type="ChEBI" id="CHEBI:15377"/>
        <dbReference type="ChEBI" id="CHEBI:15378"/>
        <dbReference type="ChEBI" id="CHEBI:16240"/>
        <dbReference type="ChEBI" id="CHEBI:57783"/>
        <dbReference type="ChEBI" id="CHEBI:58349"/>
        <dbReference type="EC" id="1.11.1.2"/>
    </reaction>
    <physiologicalReaction direction="left-to-right" evidence="17">
        <dbReference type="Rhea" id="RHEA:15174"/>
    </physiologicalReaction>
</comment>
<keyword evidence="6" id="KW-0521">NADP</keyword>
<dbReference type="SUPFAM" id="SSF55424">
    <property type="entry name" value="FAD/NAD-linked reductases, dimerisation (C-terminal) domain"/>
    <property type="match status" value="1"/>
</dbReference>
<dbReference type="GO" id="GO:0050660">
    <property type="term" value="F:flavin adenine dinucleotide binding"/>
    <property type="evidence" value="ECO:0007669"/>
    <property type="project" value="InterPro"/>
</dbReference>
<dbReference type="GO" id="GO:0034599">
    <property type="term" value="P:cellular response to oxidative stress"/>
    <property type="evidence" value="ECO:0007669"/>
    <property type="project" value="TreeGrafter"/>
</dbReference>
<evidence type="ECO:0000256" key="18">
    <source>
        <dbReference type="RuleBase" id="RU003691"/>
    </source>
</evidence>
<evidence type="ECO:0000256" key="12">
    <source>
        <dbReference type="ARBA" id="ARBA00044068"/>
    </source>
</evidence>
<dbReference type="PANTHER" id="PTHR42737:SF8">
    <property type="entry name" value="THIOREDOXIN-DISULFIDE REDUCTASE"/>
    <property type="match status" value="1"/>
</dbReference>
<dbReference type="FunFam" id="3.30.390.30:FF:000004">
    <property type="entry name" value="Thioredoxin reductase 1, cytoplasmic"/>
    <property type="match status" value="1"/>
</dbReference>
<dbReference type="InterPro" id="IPR012999">
    <property type="entry name" value="Pyr_OxRdtase_I_AS"/>
</dbReference>
<name>A0A8J6DLL9_GALPY</name>
<dbReference type="EC" id="1.11.1.2" evidence="11"/>
<evidence type="ECO:0000256" key="1">
    <source>
        <dbReference type="ARBA" id="ARBA00001974"/>
    </source>
</evidence>
<dbReference type="Gene3D" id="3.50.50.60">
    <property type="entry name" value="FAD/NAD(P)-binding domain"/>
    <property type="match status" value="2"/>
</dbReference>
<dbReference type="PANTHER" id="PTHR42737">
    <property type="entry name" value="GLUTATHIONE REDUCTASE"/>
    <property type="match status" value="1"/>
</dbReference>
<evidence type="ECO:0000256" key="16">
    <source>
        <dbReference type="ARBA" id="ARBA00047387"/>
    </source>
</evidence>
<dbReference type="InterPro" id="IPR036188">
    <property type="entry name" value="FAD/NAD-bd_sf"/>
</dbReference>
<dbReference type="PRINTS" id="PR00368">
    <property type="entry name" value="FADPNR"/>
</dbReference>
<dbReference type="GO" id="GO:0050137">
    <property type="term" value="F:NADPH peroxidase activity"/>
    <property type="evidence" value="ECO:0007669"/>
    <property type="project" value="UniProtKB-EC"/>
</dbReference>
<keyword evidence="7" id="KW-0712">Selenocysteine</keyword>
<feature type="domain" description="Pyridine nucleotide-disulphide oxidoreductase dimerisation" evidence="19">
    <location>
        <begin position="458"/>
        <end position="566"/>
    </location>
</feature>
<dbReference type="OrthoDB" id="5956163at2759"/>
<comment type="caution">
    <text evidence="21">The sequence shown here is derived from an EMBL/GenBank/DDBJ whole genome shotgun (WGS) entry which is preliminary data.</text>
</comment>
<dbReference type="Gene3D" id="3.30.390.30">
    <property type="match status" value="1"/>
</dbReference>
<proteinExistence type="inferred from homology"/>
<evidence type="ECO:0000256" key="3">
    <source>
        <dbReference type="ARBA" id="ARBA00012610"/>
    </source>
</evidence>
<evidence type="ECO:0000256" key="6">
    <source>
        <dbReference type="ARBA" id="ARBA00022857"/>
    </source>
</evidence>
<comment type="cofactor">
    <cofactor evidence="1">
        <name>FAD</name>
        <dbReference type="ChEBI" id="CHEBI:57692"/>
    </cofactor>
</comment>
<dbReference type="GO" id="GO:0004362">
    <property type="term" value="F:glutathione-disulfide reductase (NADPH) activity"/>
    <property type="evidence" value="ECO:0007669"/>
    <property type="project" value="TreeGrafter"/>
</dbReference>
<dbReference type="GO" id="GO:0006749">
    <property type="term" value="P:glutathione metabolic process"/>
    <property type="evidence" value="ECO:0007669"/>
    <property type="project" value="TreeGrafter"/>
</dbReference>
<evidence type="ECO:0000256" key="17">
    <source>
        <dbReference type="ARBA" id="ARBA00048992"/>
    </source>
</evidence>
<evidence type="ECO:0000256" key="2">
    <source>
        <dbReference type="ARBA" id="ARBA00007532"/>
    </source>
</evidence>
<keyword evidence="8 18" id="KW-0560">Oxidoreductase</keyword>
<dbReference type="InterPro" id="IPR006338">
    <property type="entry name" value="Thioredoxin/glutathione_Rdtase"/>
</dbReference>
<evidence type="ECO:0000256" key="7">
    <source>
        <dbReference type="ARBA" id="ARBA00022933"/>
    </source>
</evidence>
<evidence type="ECO:0000256" key="5">
    <source>
        <dbReference type="ARBA" id="ARBA00022827"/>
    </source>
</evidence>
<organism evidence="21 22">
    <name type="scientific">Galemys pyrenaicus</name>
    <name type="common">Iberian desman</name>
    <name type="synonym">Pyrenean desman</name>
    <dbReference type="NCBI Taxonomy" id="202257"/>
    <lineage>
        <taxon>Eukaryota</taxon>
        <taxon>Metazoa</taxon>
        <taxon>Chordata</taxon>
        <taxon>Craniata</taxon>
        <taxon>Vertebrata</taxon>
        <taxon>Euteleostomi</taxon>
        <taxon>Mammalia</taxon>
        <taxon>Eutheria</taxon>
        <taxon>Laurasiatheria</taxon>
        <taxon>Eulipotyphla</taxon>
        <taxon>Talpidae</taxon>
        <taxon>Galemys</taxon>
    </lineage>
</organism>
<evidence type="ECO:0000256" key="13">
    <source>
        <dbReference type="ARBA" id="ARBA00044212"/>
    </source>
</evidence>
<sequence length="677" mass="74376">MPVDEYWLCLPASHLRPYVQTVRVVQACPHCCWFPVFPPVPEPSCVPAVLPPPPPSSAPQASHPTDPKLCPLLPTSDCRQVKNEQSGTAFQEGILQKLVKMNGSEDLPESYDYDLIIIAAKYDKKVMVLDFVTPTPRGTRWGLGGTCVNVGCIPKKLMHQAALLGQALQDSRNYGWNVEEKVKHDWEKMTEAVQNHIGSLNWGYRVALREKKVTYENAYGQFIGPHRIKATNNKGKENIYTAERFLIATGERPRYLGIPGDREYCISSDDLFSLPYCPGKTLVVGASYVALECAGFLAGIGLDVTVMVRSILLRGFDQDMANKIGEHMEEHGVKFLRQFVPIKVEQIEEGMPGRLRVVAQSTQSAETIEGVYNTVLLAIGRDACTRKIGLETVGVKINEKTGKIPVTDEEQTNVPYIYAIGDILEGKLELTPVAIQAGRLLAQRLYAGSSVKCDYENVPTTVFTPLEYGACGLSEEKAVEKFGQENIEVYHSYFWPLEWTIPSRDNNKCYAKIICNIKDNERVVGFHVLGPNAGEVTQGFAAALKCGLTKSQLDSTIGIHPVCAEVAWGSSTRGRSRTPELSLFSAVHEPHGLHDAVGDEALRGEHPPGWLLRLSPGAGAVAVTPHHGRARAKSKAVLGKVLRLRHLCVLCLPHRGLWMSRVGGGERQAGSIPLGSS</sequence>
<evidence type="ECO:0000313" key="21">
    <source>
        <dbReference type="EMBL" id="KAG8513997.1"/>
    </source>
</evidence>
<protein>
    <recommendedName>
        <fullName evidence="12">Thioredoxin reductase 1, cytoplasmic</fullName>
        <ecNumber evidence="11">1.11.1.2</ecNumber>
        <ecNumber evidence="3">1.8.1.9</ecNumber>
    </recommendedName>
    <alternativeName>
        <fullName evidence="14">Peroxidase TXNRD1</fullName>
    </alternativeName>
    <alternativeName>
        <fullName evidence="13">Thioredoxin reductase TR1</fullName>
    </alternativeName>
</protein>
<dbReference type="InterPro" id="IPR046952">
    <property type="entry name" value="GSHR/TRXR-like"/>
</dbReference>
<evidence type="ECO:0000256" key="4">
    <source>
        <dbReference type="ARBA" id="ARBA00022630"/>
    </source>
</evidence>
<dbReference type="Proteomes" id="UP000700334">
    <property type="component" value="Unassembled WGS sequence"/>
</dbReference>
<reference evidence="21" key="1">
    <citation type="journal article" date="2021" name="Evol. Appl.">
        <title>The genome of the Pyrenean desman and the effects of bottlenecks and inbreeding on the genomic landscape of an endangered species.</title>
        <authorList>
            <person name="Escoda L."/>
            <person name="Castresana J."/>
        </authorList>
    </citation>
    <scope>NUCLEOTIDE SEQUENCE</scope>
    <source>
        <strain evidence="21">IBE-C5619</strain>
    </source>
</reference>
<dbReference type="PROSITE" id="PS00076">
    <property type="entry name" value="PYRIDINE_REDOX_1"/>
    <property type="match status" value="1"/>
</dbReference>
<evidence type="ECO:0000256" key="10">
    <source>
        <dbReference type="ARBA" id="ARBA00023284"/>
    </source>
</evidence>
<feature type="domain" description="FAD/NAD(P)-binding" evidence="20">
    <location>
        <begin position="119"/>
        <end position="438"/>
    </location>
</feature>
<dbReference type="SUPFAM" id="SSF51905">
    <property type="entry name" value="FAD/NAD(P)-binding domain"/>
    <property type="match status" value="1"/>
</dbReference>
<keyword evidence="5 18" id="KW-0274">FAD</keyword>
<evidence type="ECO:0000259" key="19">
    <source>
        <dbReference type="Pfam" id="PF02852"/>
    </source>
</evidence>
<dbReference type="Pfam" id="PF07992">
    <property type="entry name" value="Pyr_redox_2"/>
    <property type="match status" value="1"/>
</dbReference>
<evidence type="ECO:0000256" key="15">
    <source>
        <dbReference type="ARBA" id="ARBA00045717"/>
    </source>
</evidence>
<comment type="similarity">
    <text evidence="2 18">Belongs to the class-I pyridine nucleotide-disulfide oxidoreductase family.</text>
</comment>
<evidence type="ECO:0000256" key="11">
    <source>
        <dbReference type="ARBA" id="ARBA00044049"/>
    </source>
</evidence>
<accession>A0A8J6DLL9</accession>
<dbReference type="EMBL" id="JAGFMF010011752">
    <property type="protein sequence ID" value="KAG8513997.1"/>
    <property type="molecule type" value="Genomic_DNA"/>
</dbReference>
<keyword evidence="4 18" id="KW-0285">Flavoprotein</keyword>
<dbReference type="GO" id="GO:0005739">
    <property type="term" value="C:mitochondrion"/>
    <property type="evidence" value="ECO:0007669"/>
    <property type="project" value="TreeGrafter"/>
</dbReference>
<dbReference type="FunFam" id="3.50.50.60:FF:000190">
    <property type="entry name" value="Thioredoxin reductase"/>
    <property type="match status" value="1"/>
</dbReference>
<keyword evidence="22" id="KW-1185">Reference proteome</keyword>
<dbReference type="InterPro" id="IPR023753">
    <property type="entry name" value="FAD/NAD-binding_dom"/>
</dbReference>
<dbReference type="GO" id="GO:0045454">
    <property type="term" value="P:cell redox homeostasis"/>
    <property type="evidence" value="ECO:0007669"/>
    <property type="project" value="InterPro"/>
</dbReference>
<evidence type="ECO:0000259" key="20">
    <source>
        <dbReference type="Pfam" id="PF07992"/>
    </source>
</evidence>
<evidence type="ECO:0000256" key="14">
    <source>
        <dbReference type="ARBA" id="ARBA00044275"/>
    </source>
</evidence>
<dbReference type="GO" id="GO:0005829">
    <property type="term" value="C:cytosol"/>
    <property type="evidence" value="ECO:0007669"/>
    <property type="project" value="TreeGrafter"/>
</dbReference>
<dbReference type="InterPro" id="IPR016156">
    <property type="entry name" value="FAD/NAD-linked_Rdtase_dimer_sf"/>
</dbReference>
<dbReference type="Pfam" id="PF02852">
    <property type="entry name" value="Pyr_redox_dim"/>
    <property type="match status" value="1"/>
</dbReference>
<dbReference type="InterPro" id="IPR004099">
    <property type="entry name" value="Pyr_nucl-diS_OxRdtase_dimer"/>
</dbReference>
<comment type="function">
    <text evidence="15">Reduces disulfideprotein thioredoxin (Trx) to its dithiol-containing form. Homodimeric flavoprotein involved in the regulation of cellular redox reactions, growth and differentiation. Contains a selenocysteine residue at the C-terminal active site that is essential for catalysis. Also has reductase activity on hydrogen peroxide (H2O2).</text>
</comment>
<evidence type="ECO:0000256" key="8">
    <source>
        <dbReference type="ARBA" id="ARBA00023002"/>
    </source>
</evidence>
<keyword evidence="10 18" id="KW-0676">Redox-active center</keyword>
<evidence type="ECO:0000256" key="9">
    <source>
        <dbReference type="ARBA" id="ARBA00023157"/>
    </source>
</evidence>
<dbReference type="EC" id="1.8.1.9" evidence="3"/>
<gene>
    <name evidence="21" type="ORF">J0S82_003597</name>
</gene>
<dbReference type="AlphaFoldDB" id="A0A8J6DLL9"/>
<dbReference type="PRINTS" id="PR00411">
    <property type="entry name" value="PNDRDTASEI"/>
</dbReference>
<evidence type="ECO:0000313" key="22">
    <source>
        <dbReference type="Proteomes" id="UP000700334"/>
    </source>
</evidence>